<accession>A0A379IG29</accession>
<gene>
    <name evidence="2" type="ORF">NCTC10392_03755</name>
</gene>
<dbReference type="OrthoDB" id="9128717at2"/>
<proteinExistence type="predicted"/>
<reference evidence="2 3" key="1">
    <citation type="submission" date="2018-06" db="EMBL/GenBank/DDBJ databases">
        <authorList>
            <consortium name="Pathogen Informatics"/>
            <person name="Doyle S."/>
        </authorList>
    </citation>
    <scope>NUCLEOTIDE SEQUENCE [LARGE SCALE GENOMIC DNA]</scope>
    <source>
        <strain evidence="2 3">NCTC10392</strain>
    </source>
</reference>
<organism evidence="2 3">
    <name type="scientific">Pseudomonas fluorescens</name>
    <dbReference type="NCBI Taxonomy" id="294"/>
    <lineage>
        <taxon>Bacteria</taxon>
        <taxon>Pseudomonadati</taxon>
        <taxon>Pseudomonadota</taxon>
        <taxon>Gammaproteobacteria</taxon>
        <taxon>Pseudomonadales</taxon>
        <taxon>Pseudomonadaceae</taxon>
        <taxon>Pseudomonas</taxon>
    </lineage>
</organism>
<sequence length="606" mass="65585">MATTGIDCDDELLASLLSAKPDEVDMLVDIITDFSRGRAGLDAEVKKRLVQAKHSSRPAGYDQQQLELLGHELLLFGGHSAMNLTRRFLKKSAVPYAEIVNDVYQKLNGSEDASRSVADKERQIALALFGAGWHELAPNDRFERATSTKVLAGLFNLKDALSLSSGTAAGLSAASSAALFTMATTGFRLNPIGAVATAGFGLHSTIAQAYRVTVPFVAQMGWIRLRREAPATRSTASTNVAPASTPGSSELVVQNGQGGTLLKLNTLQRPPAGIHRPLPTEQISALSPLLANVPGLAALGEMSRGNYVVCSLPFDTLTKNANNDGSVRAFVRTGGKISEQASLSLPEDLQNVLLSGAVWNAVSSAVGQKHLHDINEKLNAIKRQLNSVLRELDEARWESLAGMVDYIQDLLDHYVQDGISHYAVQTLETQHSQITALRQFFDRKMKEELDVAQAIEADKLFGADSARQALKGSLAKMEDWVSGYLQAAQLQVVSSALRYMADPQQRHCSAAAKVLESLGQLDAIATQSRSVYSSQMELTSSRVFSLDSTLSQSFTAQLDSIAATLTQGPFDTRQLHQSLFNQGEHQVLLRYQDGQIAEAQLLERAI</sequence>
<dbReference type="AlphaFoldDB" id="A0A379IG29"/>
<protein>
    <submittedName>
        <fullName evidence="2">Uncharacterized protein conserved in bacteria</fullName>
    </submittedName>
</protein>
<dbReference type="EMBL" id="UGUS01000002">
    <property type="protein sequence ID" value="SUD31817.1"/>
    <property type="molecule type" value="Genomic_DNA"/>
</dbReference>
<evidence type="ECO:0000313" key="3">
    <source>
        <dbReference type="Proteomes" id="UP000255125"/>
    </source>
</evidence>
<feature type="coiled-coil region" evidence="1">
    <location>
        <begin position="371"/>
        <end position="398"/>
    </location>
</feature>
<name>A0A379IG29_PSEFL</name>
<keyword evidence="1" id="KW-0175">Coiled coil</keyword>
<evidence type="ECO:0000256" key="1">
    <source>
        <dbReference type="SAM" id="Coils"/>
    </source>
</evidence>
<evidence type="ECO:0000313" key="2">
    <source>
        <dbReference type="EMBL" id="SUD31817.1"/>
    </source>
</evidence>
<dbReference type="Proteomes" id="UP000255125">
    <property type="component" value="Unassembled WGS sequence"/>
</dbReference>